<dbReference type="RefSeq" id="WP_187426718.1">
    <property type="nucleotide sequence ID" value="NZ_VNIB01000006.1"/>
</dbReference>
<organism evidence="1 2">
    <name type="scientific">Geothermobacter ehrlichii</name>
    <dbReference type="NCBI Taxonomy" id="213224"/>
    <lineage>
        <taxon>Bacteria</taxon>
        <taxon>Pseudomonadati</taxon>
        <taxon>Thermodesulfobacteriota</taxon>
        <taxon>Desulfuromonadia</taxon>
        <taxon>Desulfuromonadales</taxon>
        <taxon>Geothermobacteraceae</taxon>
        <taxon>Geothermobacter</taxon>
    </lineage>
</organism>
<proteinExistence type="predicted"/>
<keyword evidence="2" id="KW-1185">Reference proteome</keyword>
<reference evidence="1 2" key="1">
    <citation type="submission" date="2019-07" db="EMBL/GenBank/DDBJ databases">
        <title>Genomic Encyclopedia of Type Strains, Phase IV (KMG-IV): sequencing the most valuable type-strain genomes for metagenomic binning, comparative biology and taxonomic classification.</title>
        <authorList>
            <person name="Goeker M."/>
        </authorList>
    </citation>
    <scope>NUCLEOTIDE SEQUENCE [LARGE SCALE GENOMIC DNA]</scope>
    <source>
        <strain evidence="1 2">SS015</strain>
    </source>
</reference>
<protein>
    <submittedName>
        <fullName evidence="1">Putative small secreted protein</fullName>
    </submittedName>
</protein>
<accession>A0A5D3WM31</accession>
<evidence type="ECO:0000313" key="1">
    <source>
        <dbReference type="EMBL" id="TYO98559.1"/>
    </source>
</evidence>
<dbReference type="AlphaFoldDB" id="A0A5D3WM31"/>
<gene>
    <name evidence="1" type="ORF">EDC39_106164</name>
</gene>
<name>A0A5D3WM31_9BACT</name>
<evidence type="ECO:0000313" key="2">
    <source>
        <dbReference type="Proteomes" id="UP000324159"/>
    </source>
</evidence>
<dbReference type="EMBL" id="VNIB01000006">
    <property type="protein sequence ID" value="TYO98559.1"/>
    <property type="molecule type" value="Genomic_DNA"/>
</dbReference>
<dbReference type="PROSITE" id="PS51257">
    <property type="entry name" value="PROKAR_LIPOPROTEIN"/>
    <property type="match status" value="1"/>
</dbReference>
<sequence>MKRLFALLLLLALMTLTGCQCLSGFGRDLQDFGKWIERQSSGSEQ</sequence>
<dbReference type="Proteomes" id="UP000324159">
    <property type="component" value="Unassembled WGS sequence"/>
</dbReference>
<comment type="caution">
    <text evidence="1">The sequence shown here is derived from an EMBL/GenBank/DDBJ whole genome shotgun (WGS) entry which is preliminary data.</text>
</comment>